<evidence type="ECO:0000313" key="2">
    <source>
        <dbReference type="EMBL" id="KAK9866626.1"/>
    </source>
</evidence>
<comment type="caution">
    <text evidence="2">The sequence shown here is derived from an EMBL/GenBank/DDBJ whole genome shotgun (WGS) entry which is preliminary data.</text>
</comment>
<name>A0AAW1TDV6_9CHLO</name>
<keyword evidence="3" id="KW-1185">Reference proteome</keyword>
<evidence type="ECO:0000256" key="1">
    <source>
        <dbReference type="SAM" id="SignalP"/>
    </source>
</evidence>
<dbReference type="GO" id="GO:0003824">
    <property type="term" value="F:catalytic activity"/>
    <property type="evidence" value="ECO:0007669"/>
    <property type="project" value="InterPro"/>
</dbReference>
<dbReference type="Gene3D" id="3.40.50.1580">
    <property type="entry name" value="Nucleoside phosphorylase domain"/>
    <property type="match status" value="1"/>
</dbReference>
<accession>A0AAW1TDV6</accession>
<gene>
    <name evidence="2" type="ORF">WJX84_004816</name>
</gene>
<dbReference type="GO" id="GO:0009116">
    <property type="term" value="P:nucleoside metabolic process"/>
    <property type="evidence" value="ECO:0007669"/>
    <property type="project" value="InterPro"/>
</dbReference>
<dbReference type="InterPro" id="IPR035994">
    <property type="entry name" value="Nucleoside_phosphorylase_sf"/>
</dbReference>
<organism evidence="2 3">
    <name type="scientific">Apatococcus fuscideae</name>
    <dbReference type="NCBI Taxonomy" id="2026836"/>
    <lineage>
        <taxon>Eukaryota</taxon>
        <taxon>Viridiplantae</taxon>
        <taxon>Chlorophyta</taxon>
        <taxon>core chlorophytes</taxon>
        <taxon>Trebouxiophyceae</taxon>
        <taxon>Chlorellales</taxon>
        <taxon>Chlorellaceae</taxon>
        <taxon>Apatococcus</taxon>
    </lineage>
</organism>
<dbReference type="AlphaFoldDB" id="A0AAW1TDV6"/>
<feature type="chain" id="PRO_5043844845" evidence="1">
    <location>
        <begin position="25"/>
        <end position="379"/>
    </location>
</feature>
<sequence length="379" mass="40104">MPFRPQALTAMIALVLTLVTEGRAQPVSADTCEEALGGTNVTVLLVADIGTFTGTAEGFYYSQALQNTTTLDPGLTSCAIRTFGTIFGQPVALIATGIGEVKAAICTSEVLQCGDYINDIIFSGTAGFTPQVGGAVDPSDCTMPNTMGAPAKIGDLCITPFAVNWNCREGSFKEACAAFPNQCGAPGYDLGPDEAGLYGQCLFTTFNQADLTLSDELISAAQAPPAANELGVAYATPASYLTSYQSTYWTMQSNASGTNFTASPTLTTTMPNVFDYTVCAETDSQYFWTSLPWDYLGRSYIAMTINEALNMTSDASSVLGVSAEEGVGFLAALYKYAGMTNGRAIPHTMIRSASDYTYLPVDYDVRFLGENIILGGQQD</sequence>
<dbReference type="SUPFAM" id="SSF53167">
    <property type="entry name" value="Purine and uridine phosphorylases"/>
    <property type="match status" value="1"/>
</dbReference>
<dbReference type="Proteomes" id="UP001485043">
    <property type="component" value="Unassembled WGS sequence"/>
</dbReference>
<evidence type="ECO:0000313" key="3">
    <source>
        <dbReference type="Proteomes" id="UP001485043"/>
    </source>
</evidence>
<protein>
    <submittedName>
        <fullName evidence="2">Uncharacterized protein</fullName>
    </submittedName>
</protein>
<proteinExistence type="predicted"/>
<reference evidence="2 3" key="1">
    <citation type="journal article" date="2024" name="Nat. Commun.">
        <title>Phylogenomics reveals the evolutionary origins of lichenization in chlorophyte algae.</title>
        <authorList>
            <person name="Puginier C."/>
            <person name="Libourel C."/>
            <person name="Otte J."/>
            <person name="Skaloud P."/>
            <person name="Haon M."/>
            <person name="Grisel S."/>
            <person name="Petersen M."/>
            <person name="Berrin J.G."/>
            <person name="Delaux P.M."/>
            <person name="Dal Grande F."/>
            <person name="Keller J."/>
        </authorList>
    </citation>
    <scope>NUCLEOTIDE SEQUENCE [LARGE SCALE GENOMIC DNA]</scope>
    <source>
        <strain evidence="2 3">SAG 2523</strain>
    </source>
</reference>
<keyword evidence="1" id="KW-0732">Signal</keyword>
<dbReference type="EMBL" id="JALJOV010000146">
    <property type="protein sequence ID" value="KAK9866626.1"/>
    <property type="molecule type" value="Genomic_DNA"/>
</dbReference>
<feature type="signal peptide" evidence="1">
    <location>
        <begin position="1"/>
        <end position="24"/>
    </location>
</feature>